<evidence type="ECO:0008006" key="3">
    <source>
        <dbReference type="Google" id="ProtNLM"/>
    </source>
</evidence>
<proteinExistence type="predicted"/>
<dbReference type="AlphaFoldDB" id="M4V708"/>
<dbReference type="Proteomes" id="UP000012040">
    <property type="component" value="Chromosome"/>
</dbReference>
<organism evidence="1 2">
    <name type="scientific">Pseudobdellovibrio exovorus JSS</name>
    <dbReference type="NCBI Taxonomy" id="1184267"/>
    <lineage>
        <taxon>Bacteria</taxon>
        <taxon>Pseudomonadati</taxon>
        <taxon>Bdellovibrionota</taxon>
        <taxon>Bdellovibrionia</taxon>
        <taxon>Bdellovibrionales</taxon>
        <taxon>Pseudobdellovibrionaceae</taxon>
        <taxon>Pseudobdellovibrio</taxon>
    </lineage>
</organism>
<dbReference type="PATRIC" id="fig|1184267.3.peg.971"/>
<dbReference type="RefSeq" id="WP_015469662.1">
    <property type="nucleotide sequence ID" value="NC_020813.1"/>
</dbReference>
<dbReference type="HOGENOM" id="CLU_1400077_0_0_7"/>
<dbReference type="EMBL" id="CP003537">
    <property type="protein sequence ID" value="AGH95172.1"/>
    <property type="molecule type" value="Genomic_DNA"/>
</dbReference>
<name>M4V708_9BACT</name>
<gene>
    <name evidence="1" type="ORF">A11Q_956</name>
</gene>
<evidence type="ECO:0000313" key="2">
    <source>
        <dbReference type="Proteomes" id="UP000012040"/>
    </source>
</evidence>
<protein>
    <recommendedName>
        <fullName evidence="3">Lipoprotein</fullName>
    </recommendedName>
</protein>
<accession>M4V708</accession>
<keyword evidence="2" id="KW-1185">Reference proteome</keyword>
<dbReference type="PROSITE" id="PS51257">
    <property type="entry name" value="PROKAR_LIPOPROTEIN"/>
    <property type="match status" value="1"/>
</dbReference>
<dbReference type="eggNOG" id="ENOG502ZSZ2">
    <property type="taxonomic scope" value="Bacteria"/>
</dbReference>
<evidence type="ECO:0000313" key="1">
    <source>
        <dbReference type="EMBL" id="AGH95172.1"/>
    </source>
</evidence>
<reference evidence="1 2" key="1">
    <citation type="journal article" date="2013" name="ISME J.">
        <title>By their genes ye shall know them: genomic signatures of predatory bacteria.</title>
        <authorList>
            <person name="Pasternak Z."/>
            <person name="Pietrokovski S."/>
            <person name="Rotem O."/>
            <person name="Gophna U."/>
            <person name="Lurie-Weinberger M.N."/>
            <person name="Jurkevitch E."/>
        </authorList>
    </citation>
    <scope>NUCLEOTIDE SEQUENCE [LARGE SCALE GENOMIC DNA]</scope>
    <source>
        <strain evidence="1 2">JSS</strain>
    </source>
</reference>
<sequence length="194" mass="21995">MKKLFVLANLLLLTACDPFEGNLSVKYAFLVKGKANAVVAAGDHSAKLDFDGKKKITINLKQNGKKQKIELNLNNKLNLPNNGSFELTAADLGGQDFSSRGTVQTQTRDSELRREYESCSYQRREHVCYPTKNGVVCRDEYRTVYGRRPVEFIDRTTYQQLAVNFIHANGALLADFNGDKQSTERLYRYQGHCF</sequence>
<dbReference type="OrthoDB" id="9854609at2"/>
<dbReference type="KEGG" id="bex:A11Q_956"/>